<dbReference type="Proteomes" id="UP001521181">
    <property type="component" value="Unassembled WGS sequence"/>
</dbReference>
<dbReference type="SUPFAM" id="SSF56300">
    <property type="entry name" value="Metallo-dependent phosphatases"/>
    <property type="match status" value="1"/>
</dbReference>
<gene>
    <name evidence="2" type="ORF">LZA78_03875</name>
</gene>
<keyword evidence="3" id="KW-1185">Reference proteome</keyword>
<protein>
    <submittedName>
        <fullName evidence="2">Metallophosphoesterase</fullName>
    </submittedName>
</protein>
<reference evidence="2 3" key="1">
    <citation type="submission" date="2021-12" db="EMBL/GenBank/DDBJ databases">
        <title>Sinirhodobacter sp. WL0062 is a bacterium isolated from seawater.</title>
        <authorList>
            <person name="Wang L."/>
            <person name="He W."/>
            <person name="Zhang D.-F."/>
        </authorList>
    </citation>
    <scope>NUCLEOTIDE SEQUENCE [LARGE SCALE GENOMIC DNA]</scope>
    <source>
        <strain evidence="2 3">WL0062</strain>
    </source>
</reference>
<comment type="caution">
    <text evidence="2">The sequence shown here is derived from an EMBL/GenBank/DDBJ whole genome shotgun (WGS) entry which is preliminary data.</text>
</comment>
<evidence type="ECO:0000313" key="3">
    <source>
        <dbReference type="Proteomes" id="UP001521181"/>
    </source>
</evidence>
<dbReference type="PANTHER" id="PTHR42850:SF7">
    <property type="entry name" value="BIS(5'-NUCLEOSYL)-TETRAPHOSPHATASE PRPE [ASYMMETRICAL]"/>
    <property type="match status" value="1"/>
</dbReference>
<name>A0ABS8YRV5_9RHOB</name>
<dbReference type="EMBL" id="JAJUOS010000002">
    <property type="protein sequence ID" value="MCE5972614.1"/>
    <property type="molecule type" value="Genomic_DNA"/>
</dbReference>
<feature type="domain" description="Calcineurin-like phosphoesterase" evidence="1">
    <location>
        <begin position="9"/>
        <end position="125"/>
    </location>
</feature>
<evidence type="ECO:0000313" key="2">
    <source>
        <dbReference type="EMBL" id="MCE5972614.1"/>
    </source>
</evidence>
<dbReference type="RefSeq" id="WP_233675627.1">
    <property type="nucleotide sequence ID" value="NZ_JAJUOS010000002.1"/>
</dbReference>
<dbReference type="InterPro" id="IPR029052">
    <property type="entry name" value="Metallo-depent_PP-like"/>
</dbReference>
<dbReference type="InterPro" id="IPR004843">
    <property type="entry name" value="Calcineurin-like_PHP"/>
</dbReference>
<dbReference type="Pfam" id="PF00149">
    <property type="entry name" value="Metallophos"/>
    <property type="match status" value="1"/>
</dbReference>
<dbReference type="Gene3D" id="3.60.21.10">
    <property type="match status" value="1"/>
</dbReference>
<evidence type="ECO:0000259" key="1">
    <source>
        <dbReference type="Pfam" id="PF00149"/>
    </source>
</evidence>
<sequence length="325" mass="36683">MSKETMHDIIPDIHGQADKLRQRLSALGYRERSRAWRHPDPDRICVFLGDFIDRGPKNGEVIDIVRRMLDAGTARAIMGNHELNAIHYHMTDPRTGDGLRPRSKKNSLQHQSFLNEFPLGGAGTRDLIAWMKSLPLFLEFDTFRVVHACWDEARISELRAHTPNGILNDDQFIAAADPTTQLFDLVETATKGPEYPLPGGWGFHDKDGTWRDQVRIRWWAQNATSWAEIAASVPDLSDLPTAPPPKDILDRSYPQGAKPVFFGHYWLTGDPELQAPNALCLDYSAGKTGPLVSYQMDPAQETLSLQHLSGHENAQLPKQDHKERQ</sequence>
<dbReference type="PANTHER" id="PTHR42850">
    <property type="entry name" value="METALLOPHOSPHOESTERASE"/>
    <property type="match status" value="1"/>
</dbReference>
<dbReference type="InterPro" id="IPR050126">
    <property type="entry name" value="Ap4A_hydrolase"/>
</dbReference>
<organism evidence="2 3">
    <name type="scientific">Rhodobacter flavimaris</name>
    <dbReference type="NCBI Taxonomy" id="2907145"/>
    <lineage>
        <taxon>Bacteria</taxon>
        <taxon>Pseudomonadati</taxon>
        <taxon>Pseudomonadota</taxon>
        <taxon>Alphaproteobacteria</taxon>
        <taxon>Rhodobacterales</taxon>
        <taxon>Rhodobacter group</taxon>
        <taxon>Rhodobacter</taxon>
    </lineage>
</organism>
<accession>A0ABS8YRV5</accession>
<proteinExistence type="predicted"/>